<comment type="caution">
    <text evidence="8">The sequence shown here is derived from an EMBL/GenBank/DDBJ whole genome shotgun (WGS) entry which is preliminary data.</text>
</comment>
<dbReference type="GO" id="GO:0043527">
    <property type="term" value="C:tRNA methyltransferase complex"/>
    <property type="evidence" value="ECO:0007669"/>
    <property type="project" value="TreeGrafter"/>
</dbReference>
<evidence type="ECO:0000256" key="1">
    <source>
        <dbReference type="ARBA" id="ARBA00000142"/>
    </source>
</evidence>
<dbReference type="PROSITE" id="PS51625">
    <property type="entry name" value="SAM_MT_TRMB"/>
    <property type="match status" value="1"/>
</dbReference>
<keyword evidence="4 7" id="KW-0808">Transferase</keyword>
<keyword evidence="3 7" id="KW-0489">Methyltransferase</keyword>
<comment type="similarity">
    <text evidence="7">Belongs to the class I-like SAM-binding methyltransferase superfamily. TrmB family.</text>
</comment>
<dbReference type="Gene3D" id="3.40.50.150">
    <property type="entry name" value="Vaccinia Virus protein VP39"/>
    <property type="match status" value="1"/>
</dbReference>
<feature type="binding site" evidence="7">
    <location>
        <position position="168"/>
    </location>
    <ligand>
        <name>substrate</name>
    </ligand>
</feature>
<dbReference type="InterPro" id="IPR055361">
    <property type="entry name" value="tRNA_methyltr_TrmB_bact"/>
</dbReference>
<dbReference type="Proteomes" id="UP000253570">
    <property type="component" value="Unassembled WGS sequence"/>
</dbReference>
<dbReference type="HAMAP" id="MF_01057">
    <property type="entry name" value="tRNA_methyltr_TrmB"/>
    <property type="match status" value="1"/>
</dbReference>
<feature type="binding site" evidence="7">
    <location>
        <position position="110"/>
    </location>
    <ligand>
        <name>S-adenosyl-L-methionine</name>
        <dbReference type="ChEBI" id="CHEBI:59789"/>
    </ligand>
</feature>
<name>A0A368DSP9_9PROT</name>
<dbReference type="UniPathway" id="UPA00989"/>
<organism evidence="8 9">
    <name type="scientific">PS1 clade bacterium</name>
    <dbReference type="NCBI Taxonomy" id="2175152"/>
    <lineage>
        <taxon>Bacteria</taxon>
        <taxon>Pseudomonadati</taxon>
        <taxon>Pseudomonadota</taxon>
        <taxon>Alphaproteobacteria</taxon>
        <taxon>PS1 clade</taxon>
    </lineage>
</organism>
<comment type="catalytic activity">
    <reaction evidence="1 7">
        <text>guanosine(46) in tRNA + S-adenosyl-L-methionine = N(7)-methylguanosine(46) in tRNA + S-adenosyl-L-homocysteine</text>
        <dbReference type="Rhea" id="RHEA:42708"/>
        <dbReference type="Rhea" id="RHEA-COMP:10188"/>
        <dbReference type="Rhea" id="RHEA-COMP:10189"/>
        <dbReference type="ChEBI" id="CHEBI:57856"/>
        <dbReference type="ChEBI" id="CHEBI:59789"/>
        <dbReference type="ChEBI" id="CHEBI:74269"/>
        <dbReference type="ChEBI" id="CHEBI:74480"/>
        <dbReference type="EC" id="2.1.1.33"/>
    </reaction>
</comment>
<dbReference type="SUPFAM" id="SSF53335">
    <property type="entry name" value="S-adenosyl-L-methionine-dependent methyltransferases"/>
    <property type="match status" value="1"/>
</dbReference>
<dbReference type="InterPro" id="IPR029063">
    <property type="entry name" value="SAM-dependent_MTases_sf"/>
</dbReference>
<protein>
    <recommendedName>
        <fullName evidence="7">tRNA (guanine-N(7)-)-methyltransferase</fullName>
        <ecNumber evidence="7">2.1.1.33</ecNumber>
    </recommendedName>
    <alternativeName>
        <fullName evidence="7">tRNA (guanine(46)-N(7))-methyltransferase</fullName>
    </alternativeName>
    <alternativeName>
        <fullName evidence="7">tRNA(m7G46)-methyltransferase</fullName>
    </alternativeName>
</protein>
<dbReference type="Pfam" id="PF02390">
    <property type="entry name" value="Methyltransf_4"/>
    <property type="match status" value="1"/>
</dbReference>
<comment type="function">
    <text evidence="2 7">Catalyzes the formation of N(7)-methylguanine at position 46 (m7G46) in tRNA.</text>
</comment>
<feature type="binding site" evidence="7">
    <location>
        <begin position="206"/>
        <end position="209"/>
    </location>
    <ligand>
        <name>substrate</name>
    </ligand>
</feature>
<dbReference type="NCBIfam" id="TIGR00091">
    <property type="entry name" value="tRNA (guanosine(46)-N7)-methyltransferase TrmB"/>
    <property type="match status" value="1"/>
</dbReference>
<feature type="binding site" evidence="7">
    <location>
        <position position="132"/>
    </location>
    <ligand>
        <name>S-adenosyl-L-methionine</name>
        <dbReference type="ChEBI" id="CHEBI:59789"/>
    </ligand>
</feature>
<dbReference type="PANTHER" id="PTHR23417">
    <property type="entry name" value="3-DEOXY-D-MANNO-OCTULOSONIC-ACID TRANSFERASE/TRNA GUANINE-N 7 - -METHYLTRANSFERASE"/>
    <property type="match status" value="1"/>
</dbReference>
<evidence type="ECO:0000256" key="4">
    <source>
        <dbReference type="ARBA" id="ARBA00022679"/>
    </source>
</evidence>
<feature type="binding site" evidence="7">
    <location>
        <position position="58"/>
    </location>
    <ligand>
        <name>S-adenosyl-L-methionine</name>
        <dbReference type="ChEBI" id="CHEBI:59789"/>
    </ligand>
</feature>
<feature type="binding site" evidence="7">
    <location>
        <position position="136"/>
    </location>
    <ligand>
        <name>substrate</name>
    </ligand>
</feature>
<comment type="caution">
    <text evidence="7">Lacks conserved residue(s) required for the propagation of feature annotation.</text>
</comment>
<feature type="binding site" evidence="7">
    <location>
        <position position="83"/>
    </location>
    <ligand>
        <name>S-adenosyl-L-methionine</name>
        <dbReference type="ChEBI" id="CHEBI:59789"/>
    </ligand>
</feature>
<dbReference type="EC" id="2.1.1.33" evidence="7"/>
<dbReference type="InterPro" id="IPR003358">
    <property type="entry name" value="tRNA_(Gua-N-7)_MeTrfase_Trmb"/>
</dbReference>
<evidence type="ECO:0000256" key="7">
    <source>
        <dbReference type="HAMAP-Rule" id="MF_01057"/>
    </source>
</evidence>
<dbReference type="PANTHER" id="PTHR23417:SF14">
    <property type="entry name" value="PENTACOTRIPEPTIDE-REPEAT REGION OF PRORP DOMAIN-CONTAINING PROTEIN"/>
    <property type="match status" value="1"/>
</dbReference>
<dbReference type="AlphaFoldDB" id="A0A368DSP9"/>
<evidence type="ECO:0000313" key="8">
    <source>
        <dbReference type="EMBL" id="RCL74303.1"/>
    </source>
</evidence>
<evidence type="ECO:0000256" key="2">
    <source>
        <dbReference type="ARBA" id="ARBA00003015"/>
    </source>
</evidence>
<evidence type="ECO:0000313" key="9">
    <source>
        <dbReference type="Proteomes" id="UP000253570"/>
    </source>
</evidence>
<keyword evidence="5 7" id="KW-0949">S-adenosyl-L-methionine</keyword>
<evidence type="ECO:0000256" key="6">
    <source>
        <dbReference type="ARBA" id="ARBA00022694"/>
    </source>
</evidence>
<dbReference type="GO" id="GO:0008176">
    <property type="term" value="F:tRNA (guanine(46)-N7)-methyltransferase activity"/>
    <property type="evidence" value="ECO:0007669"/>
    <property type="project" value="UniProtKB-UniRule"/>
</dbReference>
<sequence length="227" mass="26580">MLIKKGQLVQNTKLHGRKKTRSSGKENQRIIRDIFPNYELKLEDIQVDLIKNNMIELEIGFGFGEHILHQALTNPNSNFIGAEPFLGGIISLSKKIDERKLSNIKIYNGNAIDVVDTLDKNTLTTIYILFPDPWPKKRHHKRRLISKYNLDKFSNVLKKGGQLFIATDHEEYQYWILEIMSNRSDFRWICSGCNDFKSKPYEYPETKYEKKAILAGRRPVYLNFEKN</sequence>
<dbReference type="EMBL" id="QOQD01000002">
    <property type="protein sequence ID" value="RCL74303.1"/>
    <property type="molecule type" value="Genomic_DNA"/>
</dbReference>
<gene>
    <name evidence="7" type="primary">trmB</name>
    <name evidence="8" type="ORF">DBW71_00845</name>
</gene>
<accession>A0A368DSP9</accession>
<keyword evidence="6 7" id="KW-0819">tRNA processing</keyword>
<proteinExistence type="inferred from homology"/>
<reference evidence="8 9" key="1">
    <citation type="journal article" date="2018" name="Microbiome">
        <title>Fine metagenomic profile of the Mediterranean stratified and mixed water columns revealed by assembly and recruitment.</title>
        <authorList>
            <person name="Haro-Moreno J.M."/>
            <person name="Lopez-Perez M."/>
            <person name="De La Torre J.R."/>
            <person name="Picazo A."/>
            <person name="Camacho A."/>
            <person name="Rodriguez-Valera F."/>
        </authorList>
    </citation>
    <scope>NUCLEOTIDE SEQUENCE [LARGE SCALE GENOMIC DNA]</scope>
    <source>
        <strain evidence="8">MED-G57</strain>
    </source>
</reference>
<evidence type="ECO:0000256" key="3">
    <source>
        <dbReference type="ARBA" id="ARBA00022603"/>
    </source>
</evidence>
<evidence type="ECO:0000256" key="5">
    <source>
        <dbReference type="ARBA" id="ARBA00022691"/>
    </source>
</evidence>
<comment type="pathway">
    <text evidence="7">tRNA modification; N(7)-methylguanine-tRNA biosynthesis.</text>
</comment>